<dbReference type="OrthoDB" id="5840590at2759"/>
<evidence type="ECO:0000313" key="8">
    <source>
        <dbReference type="EMBL" id="KHJ92063.1"/>
    </source>
</evidence>
<name>A0A0B1T3C6_OESDE</name>
<dbReference type="EMBL" id="KN551594">
    <property type="protein sequence ID" value="KHJ92063.1"/>
    <property type="molecule type" value="Genomic_DNA"/>
</dbReference>
<gene>
    <name evidence="8" type="ORF">OESDEN_08057</name>
</gene>
<dbReference type="GO" id="GO:0046872">
    <property type="term" value="F:metal ion binding"/>
    <property type="evidence" value="ECO:0007669"/>
    <property type="project" value="UniProtKB-KW"/>
</dbReference>
<dbReference type="AlphaFoldDB" id="A0A0B1T3C6"/>
<evidence type="ECO:0000256" key="2">
    <source>
        <dbReference type="ARBA" id="ARBA00022723"/>
    </source>
</evidence>
<evidence type="ECO:0000256" key="5">
    <source>
        <dbReference type="ARBA" id="ARBA00023014"/>
    </source>
</evidence>
<sequence>MLLRHIPSKYQVPSEINLPTALDPATVYAPCPHDLGCPKLGSSVCTFPIRWRVIRADGKKSPHEKSGSETGKFSFIVLEKGIRHPQANAARLLKFTFSRFPSALVCRRAID</sequence>
<keyword evidence="2" id="KW-0479">Metal-binding</keyword>
<organism evidence="8 9">
    <name type="scientific">Oesophagostomum dentatum</name>
    <name type="common">Nodular worm</name>
    <dbReference type="NCBI Taxonomy" id="61180"/>
    <lineage>
        <taxon>Eukaryota</taxon>
        <taxon>Metazoa</taxon>
        <taxon>Ecdysozoa</taxon>
        <taxon>Nematoda</taxon>
        <taxon>Chromadorea</taxon>
        <taxon>Rhabditida</taxon>
        <taxon>Rhabditina</taxon>
        <taxon>Rhabditomorpha</taxon>
        <taxon>Strongyloidea</taxon>
        <taxon>Strongylidae</taxon>
        <taxon>Oesophagostomum</taxon>
    </lineage>
</organism>
<reference evidence="8 9" key="1">
    <citation type="submission" date="2014-03" db="EMBL/GenBank/DDBJ databases">
        <title>Draft genome of the hookworm Oesophagostomum dentatum.</title>
        <authorList>
            <person name="Mitreva M."/>
        </authorList>
    </citation>
    <scope>NUCLEOTIDE SEQUENCE [LARGE SCALE GENOMIC DNA]</scope>
    <source>
        <strain evidence="8 9">OD-Hann</strain>
    </source>
</reference>
<keyword evidence="5" id="KW-0411">Iron-sulfur</keyword>
<dbReference type="GO" id="GO:0008168">
    <property type="term" value="F:methyltransferase activity"/>
    <property type="evidence" value="ECO:0007669"/>
    <property type="project" value="InterPro"/>
</dbReference>
<evidence type="ECO:0000256" key="3">
    <source>
        <dbReference type="ARBA" id="ARBA00022946"/>
    </source>
</evidence>
<dbReference type="GO" id="GO:0051536">
    <property type="term" value="F:iron-sulfur cluster binding"/>
    <property type="evidence" value="ECO:0007669"/>
    <property type="project" value="UniProtKB-KW"/>
</dbReference>
<evidence type="ECO:0000256" key="6">
    <source>
        <dbReference type="ARBA" id="ARBA00023128"/>
    </source>
</evidence>
<accession>A0A0B1T3C6</accession>
<protein>
    <submittedName>
        <fullName evidence="8">Uncharacterized protein</fullName>
    </submittedName>
</protein>
<evidence type="ECO:0000313" key="9">
    <source>
        <dbReference type="Proteomes" id="UP000053660"/>
    </source>
</evidence>
<comment type="subcellular location">
    <subcellularLocation>
        <location evidence="1">Mitochondrion</location>
    </subcellularLocation>
</comment>
<proteinExistence type="predicted"/>
<evidence type="ECO:0000256" key="1">
    <source>
        <dbReference type="ARBA" id="ARBA00004173"/>
    </source>
</evidence>
<evidence type="ECO:0000256" key="4">
    <source>
        <dbReference type="ARBA" id="ARBA00023004"/>
    </source>
</evidence>
<dbReference type="Proteomes" id="UP000053660">
    <property type="component" value="Unassembled WGS sequence"/>
</dbReference>
<dbReference type="GO" id="GO:0006412">
    <property type="term" value="P:translation"/>
    <property type="evidence" value="ECO:0007669"/>
    <property type="project" value="InterPro"/>
</dbReference>
<dbReference type="InterPro" id="IPR015324">
    <property type="entry name" value="Ribosomal_Rsm22-like"/>
</dbReference>
<dbReference type="Pfam" id="PF09243">
    <property type="entry name" value="Rsm22"/>
    <property type="match status" value="1"/>
</dbReference>
<evidence type="ECO:0000256" key="7">
    <source>
        <dbReference type="ARBA" id="ARBA00045681"/>
    </source>
</evidence>
<keyword evidence="9" id="KW-1185">Reference proteome</keyword>
<keyword evidence="3" id="KW-0809">Transit peptide</keyword>
<keyword evidence="4" id="KW-0408">Iron</keyword>
<keyword evidence="6" id="KW-0496">Mitochondrion</keyword>
<dbReference type="GO" id="GO:0005739">
    <property type="term" value="C:mitochondrion"/>
    <property type="evidence" value="ECO:0007669"/>
    <property type="project" value="UniProtKB-SubCell"/>
</dbReference>
<comment type="function">
    <text evidence="7">Mitochondrial ribosome (mitoribosome) assembly factor. Binds at the interface of the head and body domains of the mitochondrial small ribosomal subunit (mt-SSU), occluding the mRNA channel and preventing compaction of the head domain towards the body. Probable inactive methyltransferase: retains the characteristic folding and ability to bind S-adenosyl-L-methionine, but it probably lost its methyltransferase activity.</text>
</comment>